<evidence type="ECO:0000256" key="1">
    <source>
        <dbReference type="SAM" id="SignalP"/>
    </source>
</evidence>
<proteinExistence type="predicted"/>
<feature type="chain" id="PRO_5022009688" evidence="1">
    <location>
        <begin position="23"/>
        <end position="102"/>
    </location>
</feature>
<evidence type="ECO:0000313" key="3">
    <source>
        <dbReference type="Proteomes" id="UP000315700"/>
    </source>
</evidence>
<dbReference type="Proteomes" id="UP000315700">
    <property type="component" value="Chromosome"/>
</dbReference>
<keyword evidence="3" id="KW-1185">Reference proteome</keyword>
<protein>
    <submittedName>
        <fullName evidence="2">Uncharacterized protein</fullName>
    </submittedName>
</protein>
<name>A0A517SMC0_9PLAN</name>
<organism evidence="2 3">
    <name type="scientific">Caulifigura coniformis</name>
    <dbReference type="NCBI Taxonomy" id="2527983"/>
    <lineage>
        <taxon>Bacteria</taxon>
        <taxon>Pseudomonadati</taxon>
        <taxon>Planctomycetota</taxon>
        <taxon>Planctomycetia</taxon>
        <taxon>Planctomycetales</taxon>
        <taxon>Planctomycetaceae</taxon>
        <taxon>Caulifigura</taxon>
    </lineage>
</organism>
<dbReference type="EMBL" id="CP036271">
    <property type="protein sequence ID" value="QDT57284.1"/>
    <property type="molecule type" value="Genomic_DNA"/>
</dbReference>
<gene>
    <name evidence="2" type="ORF">Pan44_53520</name>
</gene>
<reference evidence="2 3" key="1">
    <citation type="submission" date="2019-02" db="EMBL/GenBank/DDBJ databases">
        <title>Deep-cultivation of Planctomycetes and their phenomic and genomic characterization uncovers novel biology.</title>
        <authorList>
            <person name="Wiegand S."/>
            <person name="Jogler M."/>
            <person name="Boedeker C."/>
            <person name="Pinto D."/>
            <person name="Vollmers J."/>
            <person name="Rivas-Marin E."/>
            <person name="Kohn T."/>
            <person name="Peeters S.H."/>
            <person name="Heuer A."/>
            <person name="Rast P."/>
            <person name="Oberbeckmann S."/>
            <person name="Bunk B."/>
            <person name="Jeske O."/>
            <person name="Meyerdierks A."/>
            <person name="Storesund J.E."/>
            <person name="Kallscheuer N."/>
            <person name="Luecker S."/>
            <person name="Lage O.M."/>
            <person name="Pohl T."/>
            <person name="Merkel B.J."/>
            <person name="Hornburger P."/>
            <person name="Mueller R.-W."/>
            <person name="Bruemmer F."/>
            <person name="Labrenz M."/>
            <person name="Spormann A.M."/>
            <person name="Op den Camp H."/>
            <person name="Overmann J."/>
            <person name="Amann R."/>
            <person name="Jetten M.S.M."/>
            <person name="Mascher T."/>
            <person name="Medema M.H."/>
            <person name="Devos D.P."/>
            <person name="Kaster A.-K."/>
            <person name="Ovreas L."/>
            <person name="Rohde M."/>
            <person name="Galperin M.Y."/>
            <person name="Jogler C."/>
        </authorList>
    </citation>
    <scope>NUCLEOTIDE SEQUENCE [LARGE SCALE GENOMIC DNA]</scope>
    <source>
        <strain evidence="2 3">Pan44</strain>
    </source>
</reference>
<sequence precursor="true">MDMASLVLGCFLVLAFTAATHAQTPTLVEGNPYLARREWFASPVPEYHRSGFRPWNAYRWPRTSPYRNYEIHPDVKCSYLRPSGLYSAPIVVRDRNDCRENQ</sequence>
<dbReference type="KEGG" id="ccos:Pan44_53520"/>
<dbReference type="AlphaFoldDB" id="A0A517SMC0"/>
<dbReference type="InParanoid" id="A0A517SMC0"/>
<accession>A0A517SMC0</accession>
<evidence type="ECO:0000313" key="2">
    <source>
        <dbReference type="EMBL" id="QDT57284.1"/>
    </source>
</evidence>
<keyword evidence="1" id="KW-0732">Signal</keyword>
<feature type="signal peptide" evidence="1">
    <location>
        <begin position="1"/>
        <end position="22"/>
    </location>
</feature>